<evidence type="ECO:0000259" key="8">
    <source>
        <dbReference type="PROSITE" id="PS50109"/>
    </source>
</evidence>
<dbReference type="PROSITE" id="PS50109">
    <property type="entry name" value="HIS_KIN"/>
    <property type="match status" value="1"/>
</dbReference>
<dbReference type="Gene3D" id="1.10.287.130">
    <property type="match status" value="1"/>
</dbReference>
<keyword evidence="7" id="KW-0472">Membrane</keyword>
<dbReference type="InterPro" id="IPR003594">
    <property type="entry name" value="HATPase_dom"/>
</dbReference>
<dbReference type="AlphaFoldDB" id="A0A317MYI7"/>
<keyword evidence="6 9" id="KW-0418">Kinase</keyword>
<protein>
    <recommendedName>
        <fullName evidence="2">histidine kinase</fullName>
        <ecNumber evidence="2">2.7.13.3</ecNumber>
    </recommendedName>
</protein>
<dbReference type="GO" id="GO:0000155">
    <property type="term" value="F:phosphorelay sensor kinase activity"/>
    <property type="evidence" value="ECO:0007669"/>
    <property type="project" value="InterPro"/>
</dbReference>
<reference evidence="9 10" key="1">
    <citation type="submission" date="2018-05" db="EMBL/GenBank/DDBJ databases">
        <title>Genomic Encyclopedia of Type Strains, Phase IV (KMG-IV): sequencing the most valuable type-strain genomes for metagenomic binning, comparative biology and taxonomic classification.</title>
        <authorList>
            <person name="Goeker M."/>
        </authorList>
    </citation>
    <scope>NUCLEOTIDE SEQUENCE [LARGE SCALE GENOMIC DNA]</scope>
    <source>
        <strain evidence="9 10">DSM 23606</strain>
    </source>
</reference>
<comment type="catalytic activity">
    <reaction evidence="1">
        <text>ATP + protein L-histidine = ADP + protein N-phospho-L-histidine.</text>
        <dbReference type="EC" id="2.7.13.3"/>
    </reaction>
</comment>
<dbReference type="InterPro" id="IPR050428">
    <property type="entry name" value="TCS_sensor_his_kinase"/>
</dbReference>
<dbReference type="InterPro" id="IPR003661">
    <property type="entry name" value="HisK_dim/P_dom"/>
</dbReference>
<sequence>MSPTTPQQTSLVHRLTRRLLGLALLAIGVQFVIVAADYARSPEELVISIALSRARQLARELDTSHGPLHLDRSLLHIPAFGRAARRYGYRIQTLDGHLVSASHAELLPPPEPPLAAGEIEYRRIDTPAGAIGVARLRSGEAMIEVAITAKPSLLYLDVLPHQLLDHLIVPMLPLALLLIIGNRLTVRDCLTPLVRAARTANELQLDQAGWRLPQDGLPAEVSALVGALNTTLARVEQQWQQQRDFTADVAHALRTPLAALRLELERLGHAPDSRIARDLARMQRLAEQLLALAHLRALDPGALGTVDLAELAADAVARRSALADARGCALELELADARPVRGHAEAIAIALDNLIDNALQVTPDGGAITVRAGPGEELAVIDSGPGVAPAVRQRLFERHAQGERGRGAAGLGLAIVRETMLRLGGDVALENATPGGACVRLRFRRPSATPVA</sequence>
<proteinExistence type="predicted"/>
<evidence type="ECO:0000256" key="5">
    <source>
        <dbReference type="ARBA" id="ARBA00022692"/>
    </source>
</evidence>
<dbReference type="OrthoDB" id="9804645at2"/>
<dbReference type="InterPro" id="IPR036890">
    <property type="entry name" value="HATPase_C_sf"/>
</dbReference>
<evidence type="ECO:0000256" key="4">
    <source>
        <dbReference type="ARBA" id="ARBA00022679"/>
    </source>
</evidence>
<keyword evidence="4" id="KW-0808">Transferase</keyword>
<dbReference type="CDD" id="cd00082">
    <property type="entry name" value="HisKA"/>
    <property type="match status" value="1"/>
</dbReference>
<dbReference type="Gene3D" id="3.30.565.10">
    <property type="entry name" value="Histidine kinase-like ATPase, C-terminal domain"/>
    <property type="match status" value="1"/>
</dbReference>
<accession>A0A317MYI7</accession>
<comment type="caution">
    <text evidence="9">The sequence shown here is derived from an EMBL/GenBank/DDBJ whole genome shotgun (WGS) entry which is preliminary data.</text>
</comment>
<dbReference type="Proteomes" id="UP000246569">
    <property type="component" value="Unassembled WGS sequence"/>
</dbReference>
<organism evidence="9 10">
    <name type="scientific">Plasticicumulans acidivorans</name>
    <dbReference type="NCBI Taxonomy" id="886464"/>
    <lineage>
        <taxon>Bacteria</taxon>
        <taxon>Pseudomonadati</taxon>
        <taxon>Pseudomonadota</taxon>
        <taxon>Gammaproteobacteria</taxon>
        <taxon>Candidatus Competibacteraceae</taxon>
        <taxon>Plasticicumulans</taxon>
    </lineage>
</organism>
<name>A0A317MYI7_9GAMM</name>
<dbReference type="SMART" id="SM00388">
    <property type="entry name" value="HisKA"/>
    <property type="match status" value="1"/>
</dbReference>
<dbReference type="RefSeq" id="WP_110017336.1">
    <property type="nucleotide sequence ID" value="NZ_QGTJ01000002.1"/>
</dbReference>
<keyword evidence="5" id="KW-0812">Transmembrane</keyword>
<gene>
    <name evidence="9" type="ORF">C7443_102356</name>
</gene>
<dbReference type="SUPFAM" id="SSF55874">
    <property type="entry name" value="ATPase domain of HSP90 chaperone/DNA topoisomerase II/histidine kinase"/>
    <property type="match status" value="1"/>
</dbReference>
<keyword evidence="7" id="KW-1133">Transmembrane helix</keyword>
<dbReference type="SMART" id="SM00387">
    <property type="entry name" value="HATPase_c"/>
    <property type="match status" value="1"/>
</dbReference>
<dbReference type="SUPFAM" id="SSF47384">
    <property type="entry name" value="Homodimeric domain of signal transducing histidine kinase"/>
    <property type="match status" value="1"/>
</dbReference>
<dbReference type="PANTHER" id="PTHR45436:SF5">
    <property type="entry name" value="SENSOR HISTIDINE KINASE TRCS"/>
    <property type="match status" value="1"/>
</dbReference>
<dbReference type="EC" id="2.7.13.3" evidence="2"/>
<dbReference type="EMBL" id="QGTJ01000002">
    <property type="protein sequence ID" value="PWV64703.1"/>
    <property type="molecule type" value="Genomic_DNA"/>
</dbReference>
<evidence type="ECO:0000256" key="7">
    <source>
        <dbReference type="ARBA" id="ARBA00022989"/>
    </source>
</evidence>
<dbReference type="CDD" id="cd00075">
    <property type="entry name" value="HATPase"/>
    <property type="match status" value="1"/>
</dbReference>
<dbReference type="Pfam" id="PF02518">
    <property type="entry name" value="HATPase_c"/>
    <property type="match status" value="1"/>
</dbReference>
<dbReference type="PANTHER" id="PTHR45436">
    <property type="entry name" value="SENSOR HISTIDINE KINASE YKOH"/>
    <property type="match status" value="1"/>
</dbReference>
<dbReference type="Pfam" id="PF00512">
    <property type="entry name" value="HisKA"/>
    <property type="match status" value="1"/>
</dbReference>
<keyword evidence="3" id="KW-0597">Phosphoprotein</keyword>
<evidence type="ECO:0000313" key="10">
    <source>
        <dbReference type="Proteomes" id="UP000246569"/>
    </source>
</evidence>
<evidence type="ECO:0000256" key="2">
    <source>
        <dbReference type="ARBA" id="ARBA00012438"/>
    </source>
</evidence>
<evidence type="ECO:0000256" key="3">
    <source>
        <dbReference type="ARBA" id="ARBA00022553"/>
    </source>
</evidence>
<keyword evidence="10" id="KW-1185">Reference proteome</keyword>
<evidence type="ECO:0000256" key="6">
    <source>
        <dbReference type="ARBA" id="ARBA00022777"/>
    </source>
</evidence>
<evidence type="ECO:0000313" key="9">
    <source>
        <dbReference type="EMBL" id="PWV64703.1"/>
    </source>
</evidence>
<dbReference type="InterPro" id="IPR036097">
    <property type="entry name" value="HisK_dim/P_sf"/>
</dbReference>
<evidence type="ECO:0000256" key="1">
    <source>
        <dbReference type="ARBA" id="ARBA00000085"/>
    </source>
</evidence>
<feature type="domain" description="Histidine kinase" evidence="8">
    <location>
        <begin position="248"/>
        <end position="447"/>
    </location>
</feature>
<dbReference type="InterPro" id="IPR005467">
    <property type="entry name" value="His_kinase_dom"/>
</dbReference>